<organism evidence="1 2">
    <name type="scientific">Cupriavidus taiwanensis</name>
    <dbReference type="NCBI Taxonomy" id="164546"/>
    <lineage>
        <taxon>Bacteria</taxon>
        <taxon>Pseudomonadati</taxon>
        <taxon>Pseudomonadota</taxon>
        <taxon>Betaproteobacteria</taxon>
        <taxon>Burkholderiales</taxon>
        <taxon>Burkholderiaceae</taxon>
        <taxon>Cupriavidus</taxon>
    </lineage>
</organism>
<dbReference type="AlphaFoldDB" id="A0A7Z7JGH7"/>
<dbReference type="RefSeq" id="WP_145987305.1">
    <property type="nucleotide sequence ID" value="NZ_LT984799.1"/>
</dbReference>
<evidence type="ECO:0008006" key="3">
    <source>
        <dbReference type="Google" id="ProtNLM"/>
    </source>
</evidence>
<dbReference type="InterPro" id="IPR010282">
    <property type="entry name" value="Uncharacterised_HutD/Ves"/>
</dbReference>
<dbReference type="Pfam" id="PF05962">
    <property type="entry name" value="HutD"/>
    <property type="match status" value="1"/>
</dbReference>
<protein>
    <recommendedName>
        <fullName evidence="3">HutD family protein</fullName>
    </recommendedName>
</protein>
<dbReference type="SUPFAM" id="SSF51182">
    <property type="entry name" value="RmlC-like cupins"/>
    <property type="match status" value="1"/>
</dbReference>
<dbReference type="Proteomes" id="UP000257139">
    <property type="component" value="Unassembled WGS sequence"/>
</dbReference>
<dbReference type="PANTHER" id="PTHR37943:SF1">
    <property type="entry name" value="PROTEIN VES"/>
    <property type="match status" value="1"/>
</dbReference>
<dbReference type="InterPro" id="IPR014710">
    <property type="entry name" value="RmlC-like_jellyroll"/>
</dbReference>
<dbReference type="EMBL" id="OGUU01000053">
    <property type="protein sequence ID" value="SPC26157.1"/>
    <property type="molecule type" value="Genomic_DNA"/>
</dbReference>
<reference evidence="1 2" key="1">
    <citation type="submission" date="2018-01" db="EMBL/GenBank/DDBJ databases">
        <authorList>
            <person name="Clerissi C."/>
        </authorList>
    </citation>
    <scope>NUCLEOTIDE SEQUENCE [LARGE SCALE GENOMIC DNA]</scope>
    <source>
        <strain evidence="1">Cupriavidus taiwanensis STM 6021</strain>
    </source>
</reference>
<accession>A0A7Z7JGH7</accession>
<dbReference type="Gene3D" id="2.60.120.10">
    <property type="entry name" value="Jelly Rolls"/>
    <property type="match status" value="1"/>
</dbReference>
<evidence type="ECO:0000313" key="2">
    <source>
        <dbReference type="Proteomes" id="UP000257139"/>
    </source>
</evidence>
<gene>
    <name evidence="1" type="ORF">CBM2594_U60023</name>
</gene>
<dbReference type="InterPro" id="IPR011051">
    <property type="entry name" value="RmlC_Cupin_sf"/>
</dbReference>
<dbReference type="PANTHER" id="PTHR37943">
    <property type="entry name" value="PROTEIN VES"/>
    <property type="match status" value="1"/>
</dbReference>
<evidence type="ECO:0000313" key="1">
    <source>
        <dbReference type="EMBL" id="SPC26157.1"/>
    </source>
</evidence>
<comment type="caution">
    <text evidence="1">The sequence shown here is derived from an EMBL/GenBank/DDBJ whole genome shotgun (WGS) entry which is preliminary data.</text>
</comment>
<proteinExistence type="predicted"/>
<sequence>MSHIKAKWLSLVPAQPWKNGGGFTRLLAELDNEWRVSLANVDANGPYSRFEGMTRLSLVIEGNGVVLRSEDAVVALEHHVPTLYDGSLDWTASLLDGPVVALNIMAHTGRYLPSASILTTQMTLRQGTAAAILSGHSRCTLRLAGSDVIVEIPPQHFVAVNTVAEPMEISRDIENPIGGKPPIVALVEPIGPKSSRRHIA</sequence>
<name>A0A7Z7JGH7_9BURK</name>